<comment type="caution">
    <text evidence="3">The sequence shown here is derived from an EMBL/GenBank/DDBJ whole genome shotgun (WGS) entry which is preliminary data.</text>
</comment>
<reference evidence="3" key="1">
    <citation type="submission" date="2022-03" db="EMBL/GenBank/DDBJ databases">
        <title>The complete genome sequence of a Methyloterrigena soli.</title>
        <authorList>
            <person name="Zi Z."/>
        </authorList>
    </citation>
    <scope>NUCLEOTIDE SEQUENCE</scope>
    <source>
        <strain evidence="3">M48</strain>
    </source>
</reference>
<feature type="domain" description="Mannitol dehydrogenase N-terminal" evidence="2">
    <location>
        <begin position="30"/>
        <end position="279"/>
    </location>
</feature>
<dbReference type="InterPro" id="IPR036291">
    <property type="entry name" value="NAD(P)-bd_dom_sf"/>
</dbReference>
<protein>
    <submittedName>
        <fullName evidence="3">Mannitol dehydrogenase family protein</fullName>
    </submittedName>
</protein>
<evidence type="ECO:0000256" key="1">
    <source>
        <dbReference type="ARBA" id="ARBA00023002"/>
    </source>
</evidence>
<dbReference type="AlphaFoldDB" id="A0AA41UCD3"/>
<dbReference type="Gene3D" id="3.40.50.720">
    <property type="entry name" value="NAD(P)-binding Rossmann-like Domain"/>
    <property type="match status" value="1"/>
</dbReference>
<dbReference type="InterPro" id="IPR050988">
    <property type="entry name" value="Mannitol_DH/Oxidoreductase"/>
</dbReference>
<name>A0AA41UCD3_9HYPH</name>
<keyword evidence="4" id="KW-1185">Reference proteome</keyword>
<dbReference type="InterPro" id="IPR013131">
    <property type="entry name" value="Mannitol_DH_N"/>
</dbReference>
<evidence type="ECO:0000313" key="3">
    <source>
        <dbReference type="EMBL" id="MCI0126179.1"/>
    </source>
</evidence>
<keyword evidence="1" id="KW-0560">Oxidoreductase</keyword>
<proteinExistence type="predicted"/>
<dbReference type="InterPro" id="IPR000669">
    <property type="entry name" value="Mannitol_DH"/>
</dbReference>
<dbReference type="RefSeq" id="WP_281735160.1">
    <property type="nucleotide sequence ID" value="NZ_JAKETQ010000001.1"/>
</dbReference>
<dbReference type="PANTHER" id="PTHR43362">
    <property type="entry name" value="MANNITOL DEHYDROGENASE DSF1-RELATED"/>
    <property type="match status" value="1"/>
</dbReference>
<gene>
    <name evidence="3" type="ORF">ML536_05005</name>
</gene>
<dbReference type="EMBL" id="JALAZD010000001">
    <property type="protein sequence ID" value="MCI0126179.1"/>
    <property type="molecule type" value="Genomic_DNA"/>
</dbReference>
<organism evidence="3 4">
    <name type="scientific">Paradevosia shaoguanensis</name>
    <dbReference type="NCBI Taxonomy" id="1335043"/>
    <lineage>
        <taxon>Bacteria</taxon>
        <taxon>Pseudomonadati</taxon>
        <taxon>Pseudomonadota</taxon>
        <taxon>Alphaproteobacteria</taxon>
        <taxon>Hyphomicrobiales</taxon>
        <taxon>Devosiaceae</taxon>
        <taxon>Paradevosia</taxon>
    </lineage>
</organism>
<dbReference type="Proteomes" id="UP001156140">
    <property type="component" value="Unassembled WGS sequence"/>
</dbReference>
<dbReference type="PANTHER" id="PTHR43362:SF1">
    <property type="entry name" value="MANNITOL DEHYDROGENASE 2-RELATED"/>
    <property type="match status" value="1"/>
</dbReference>
<sequence length="302" mass="32700">MATKLSAATLAPISLTASVPHYNRTRLKAGIVHIGVGKFHRAHQAVYMDDLFNLGDAHDWAIIGAGVRAADGHTRLALEPQDWMSTVVSEDGHRSIARVLAPMIEFIEPSATDMLLDRLEDPAVRIVSMTVTEAGYYIDSATGQFKADHPDMVADAEDINAPKTGIGVVVSGLKRRWDAGSGPFTVLSCDDMPENGRIAESAVLDLAAMVDPELAGWIRSHVTFPGSIAERVIKPADDTLREMLDRTFGIEDAAPVFCTEPRRWIIEDDFAAGRPPLEKVGVAFVSDIREHQPTPPVAESAA</sequence>
<evidence type="ECO:0000259" key="2">
    <source>
        <dbReference type="Pfam" id="PF01232"/>
    </source>
</evidence>
<dbReference type="Pfam" id="PF01232">
    <property type="entry name" value="Mannitol_dh"/>
    <property type="match status" value="1"/>
</dbReference>
<dbReference type="SUPFAM" id="SSF51735">
    <property type="entry name" value="NAD(P)-binding Rossmann-fold domains"/>
    <property type="match status" value="1"/>
</dbReference>
<evidence type="ECO:0000313" key="4">
    <source>
        <dbReference type="Proteomes" id="UP001156140"/>
    </source>
</evidence>
<dbReference type="PRINTS" id="PR00084">
    <property type="entry name" value="MTLDHDRGNASE"/>
</dbReference>
<dbReference type="GO" id="GO:0016616">
    <property type="term" value="F:oxidoreductase activity, acting on the CH-OH group of donors, NAD or NADP as acceptor"/>
    <property type="evidence" value="ECO:0007669"/>
    <property type="project" value="TreeGrafter"/>
</dbReference>
<accession>A0AA41UCD3</accession>